<keyword evidence="2" id="KW-1185">Reference proteome</keyword>
<organism evidence="1 2">
    <name type="scientific">Eretmocerus hayati</name>
    <dbReference type="NCBI Taxonomy" id="131215"/>
    <lineage>
        <taxon>Eukaryota</taxon>
        <taxon>Metazoa</taxon>
        <taxon>Ecdysozoa</taxon>
        <taxon>Arthropoda</taxon>
        <taxon>Hexapoda</taxon>
        <taxon>Insecta</taxon>
        <taxon>Pterygota</taxon>
        <taxon>Neoptera</taxon>
        <taxon>Endopterygota</taxon>
        <taxon>Hymenoptera</taxon>
        <taxon>Apocrita</taxon>
        <taxon>Proctotrupomorpha</taxon>
        <taxon>Chalcidoidea</taxon>
        <taxon>Aphelinidae</taxon>
        <taxon>Aphelininae</taxon>
        <taxon>Eretmocerus</taxon>
    </lineage>
</organism>
<dbReference type="Proteomes" id="UP001239111">
    <property type="component" value="Chromosome 1"/>
</dbReference>
<proteinExistence type="predicted"/>
<sequence>MRANYLITMDLENVFEGDGAARGQLNRPIQRIRLLPVPLIDLLEREQEPLPQVDDDAAADIARFEAEARNLRAPELRELIPPQNGLNIDELRERRRRPLFLQPREQRAAVAPNDHEIELRLCRDTLRFWCTYALCKKLIQNRAEEPDYQFGDWMRRTPEFMTAYQIITTASMRAERPILGEINPWNFNEIRPVHQQNRIDFLLVQQLVTASGINVTFRDWSGRNCLYIAVERRNVQLVEFLLEHGANTDTFGMYNSCSVSFYLKMVFFSQGMWTLFARQLSLS</sequence>
<gene>
    <name evidence="1" type="ORF">QAD02_023946</name>
</gene>
<reference evidence="1" key="1">
    <citation type="submission" date="2023-04" db="EMBL/GenBank/DDBJ databases">
        <title>A chromosome-level genome assembly of the parasitoid wasp Eretmocerus hayati.</title>
        <authorList>
            <person name="Zhong Y."/>
            <person name="Liu S."/>
            <person name="Liu Y."/>
        </authorList>
    </citation>
    <scope>NUCLEOTIDE SEQUENCE</scope>
    <source>
        <strain evidence="1">ZJU_SS_LIU_2023</strain>
    </source>
</reference>
<name>A0ACC2PZG6_9HYME</name>
<protein>
    <submittedName>
        <fullName evidence="1">Uncharacterized protein</fullName>
    </submittedName>
</protein>
<comment type="caution">
    <text evidence="1">The sequence shown here is derived from an EMBL/GenBank/DDBJ whole genome shotgun (WGS) entry which is preliminary data.</text>
</comment>
<evidence type="ECO:0000313" key="1">
    <source>
        <dbReference type="EMBL" id="KAJ8688151.1"/>
    </source>
</evidence>
<dbReference type="EMBL" id="CM056741">
    <property type="protein sequence ID" value="KAJ8688151.1"/>
    <property type="molecule type" value="Genomic_DNA"/>
</dbReference>
<evidence type="ECO:0000313" key="2">
    <source>
        <dbReference type="Proteomes" id="UP001239111"/>
    </source>
</evidence>
<accession>A0ACC2PZG6</accession>